<feature type="transmembrane region" description="Helical" evidence="2">
    <location>
        <begin position="517"/>
        <end position="542"/>
    </location>
</feature>
<keyword evidence="2" id="KW-1133">Transmembrane helix</keyword>
<dbReference type="PANTHER" id="PTHR43198">
    <property type="entry name" value="BIFUNCTIONAL TH2 PROTEIN"/>
    <property type="match status" value="1"/>
</dbReference>
<name>A0ABD3NRV0_9STRA</name>
<proteinExistence type="predicted"/>
<feature type="transmembrane region" description="Helical" evidence="2">
    <location>
        <begin position="588"/>
        <end position="606"/>
    </location>
</feature>
<dbReference type="Pfam" id="PF06772">
    <property type="entry name" value="LtrA"/>
    <property type="match status" value="1"/>
</dbReference>
<comment type="caution">
    <text evidence="4">The sequence shown here is derived from an EMBL/GenBank/DDBJ whole genome shotgun (WGS) entry which is preliminary data.</text>
</comment>
<dbReference type="PANTHER" id="PTHR43198:SF2">
    <property type="entry name" value="SI:CH1073-67J19.1-RELATED"/>
    <property type="match status" value="1"/>
</dbReference>
<feature type="transmembrane region" description="Helical" evidence="2">
    <location>
        <begin position="664"/>
        <end position="684"/>
    </location>
</feature>
<feature type="transmembrane region" description="Helical" evidence="2">
    <location>
        <begin position="704"/>
        <end position="723"/>
    </location>
</feature>
<feature type="domain" description="Thiaminase-2/PQQC" evidence="3">
    <location>
        <begin position="95"/>
        <end position="254"/>
    </location>
</feature>
<gene>
    <name evidence="4" type="ORF">ACHAW5_005957</name>
</gene>
<dbReference type="Gene3D" id="1.20.910.10">
    <property type="entry name" value="Heme oxygenase-like"/>
    <property type="match status" value="1"/>
</dbReference>
<reference evidence="4 5" key="1">
    <citation type="submission" date="2024-10" db="EMBL/GenBank/DDBJ databases">
        <title>Updated reference genomes for cyclostephanoid diatoms.</title>
        <authorList>
            <person name="Roberts W.R."/>
            <person name="Alverson A.J."/>
        </authorList>
    </citation>
    <scope>NUCLEOTIDE SEQUENCE [LARGE SCALE GENOMIC DNA]</scope>
    <source>
        <strain evidence="4 5">AJA276-08</strain>
    </source>
</reference>
<dbReference type="InterPro" id="IPR010640">
    <property type="entry name" value="Low_temperature_requirement_A"/>
</dbReference>
<feature type="transmembrane region" description="Helical" evidence="2">
    <location>
        <begin position="548"/>
        <end position="567"/>
    </location>
</feature>
<dbReference type="Pfam" id="PF03070">
    <property type="entry name" value="TENA_THI-4"/>
    <property type="match status" value="1"/>
</dbReference>
<feature type="region of interest" description="Disordered" evidence="1">
    <location>
        <begin position="1"/>
        <end position="31"/>
    </location>
</feature>
<dbReference type="GO" id="GO:0006772">
    <property type="term" value="P:thiamine metabolic process"/>
    <property type="evidence" value="ECO:0007669"/>
    <property type="project" value="UniProtKB-ARBA"/>
</dbReference>
<feature type="compositionally biased region" description="Basic residues" evidence="1">
    <location>
        <begin position="22"/>
        <end position="31"/>
    </location>
</feature>
<dbReference type="AlphaFoldDB" id="A0ABD3NRV0"/>
<feature type="compositionally biased region" description="Low complexity" evidence="1">
    <location>
        <begin position="302"/>
        <end position="311"/>
    </location>
</feature>
<keyword evidence="5" id="KW-1185">Reference proteome</keyword>
<feature type="region of interest" description="Disordered" evidence="1">
    <location>
        <begin position="291"/>
        <end position="318"/>
    </location>
</feature>
<sequence length="809" mass="90755">HGGAVEPQKRNELPSFRGASRSVHRPKKHEKKHHPAVPFTCRILCFCLATLRRPVTSATNLFDLQNPPISSISKYHHRPMAQSFWDAAAPVISVTERHPFLVSMVEGTLKPENFAYYAIQDALYLTDFADCLRLLGEKMADLNADVSMRLHQFAAGVEEDEKELHRTFFKHFWAFIKSTVLYTSYMIRIVSTRPLAEGLAVLLPCFWVYMHVGNCMLKLRDKLGDSVKRPPEFDAWIDMYTGEDFEKVVKDYIAITLRAESEQLICASEYAQKAWHEGGMWRGPNVLPGASSSLDASRRGSPDGNNNNGGPKPCGGPGLVPRAPVSLTDLFLDIVTVTSFSRVGAAIQDRGTIDLPIFAYFVVFWSIWKKEESYSTRFDTTDISSHLTTLSVCFALLGGSLSAYSTFDSGGCTRIMGVAMFSALLHVVLHVRVWYWFKEADGTRGGTAESVNFSVKKYAIFNTVMNVLEMITWGLGIYLPNGSIWRKWIFLVGIVLNLRLPGMIMPNDFHAACSKRGVLFILLLGFNLQSILTTASPFFNYWEPTWDQYAFLFLACFLLFMIKLLYVDDTYTIAPHDHALLYNRAAGFFFNMGNVALLLFTTVLGSGLNLLTHSYLAAAAALPNDAKNLVCGGLSAVVFSIFFIKCMHIRRVPTEPKHHEQMFLIVYFTQVVGILIVVFITARMCFLPAGETYGFLALLMRNEIEMLFVLVIFAVLLLGISYTDEALELRLYSDASEASENRVRPFGIWTYFNYDEPLHLEALALERNRGLAQRSPLLGASVMSFSGSMSGFSMYNSFANFAALSKEEA</sequence>
<organism evidence="4 5">
    <name type="scientific">Stephanodiscus triporus</name>
    <dbReference type="NCBI Taxonomy" id="2934178"/>
    <lineage>
        <taxon>Eukaryota</taxon>
        <taxon>Sar</taxon>
        <taxon>Stramenopiles</taxon>
        <taxon>Ochrophyta</taxon>
        <taxon>Bacillariophyta</taxon>
        <taxon>Coscinodiscophyceae</taxon>
        <taxon>Thalassiosirophycidae</taxon>
        <taxon>Stephanodiscales</taxon>
        <taxon>Stephanodiscaceae</taxon>
        <taxon>Stephanodiscus</taxon>
    </lineage>
</organism>
<evidence type="ECO:0000313" key="5">
    <source>
        <dbReference type="Proteomes" id="UP001530315"/>
    </source>
</evidence>
<evidence type="ECO:0000256" key="2">
    <source>
        <dbReference type="SAM" id="Phobius"/>
    </source>
</evidence>
<dbReference type="Proteomes" id="UP001530315">
    <property type="component" value="Unassembled WGS sequence"/>
</dbReference>
<dbReference type="CDD" id="cd19365">
    <property type="entry name" value="TenA_C-like"/>
    <property type="match status" value="1"/>
</dbReference>
<keyword evidence="2" id="KW-0812">Transmembrane</keyword>
<dbReference type="EMBL" id="JALLAZ020001298">
    <property type="protein sequence ID" value="KAL3777321.1"/>
    <property type="molecule type" value="Genomic_DNA"/>
</dbReference>
<feature type="transmembrane region" description="Helical" evidence="2">
    <location>
        <begin position="458"/>
        <end position="479"/>
    </location>
</feature>
<feature type="non-terminal residue" evidence="4">
    <location>
        <position position="1"/>
    </location>
</feature>
<dbReference type="InterPro" id="IPR016084">
    <property type="entry name" value="Haem_Oase-like_multi-hlx"/>
</dbReference>
<feature type="transmembrane region" description="Helical" evidence="2">
    <location>
        <begin position="626"/>
        <end position="644"/>
    </location>
</feature>
<evidence type="ECO:0000259" key="3">
    <source>
        <dbReference type="Pfam" id="PF03070"/>
    </source>
</evidence>
<feature type="transmembrane region" description="Helical" evidence="2">
    <location>
        <begin position="485"/>
        <end position="505"/>
    </location>
</feature>
<dbReference type="InterPro" id="IPR050967">
    <property type="entry name" value="Thiamine_Salvage_TenA"/>
</dbReference>
<feature type="transmembrane region" description="Helical" evidence="2">
    <location>
        <begin position="413"/>
        <end position="437"/>
    </location>
</feature>
<evidence type="ECO:0000256" key="1">
    <source>
        <dbReference type="SAM" id="MobiDB-lite"/>
    </source>
</evidence>
<accession>A0ABD3NRV0</accession>
<feature type="transmembrane region" description="Helical" evidence="2">
    <location>
        <begin position="389"/>
        <end position="407"/>
    </location>
</feature>
<dbReference type="InterPro" id="IPR004305">
    <property type="entry name" value="Thiaminase-2/PQQC"/>
</dbReference>
<keyword evidence="2" id="KW-0472">Membrane</keyword>
<protein>
    <recommendedName>
        <fullName evidence="3">Thiaminase-2/PQQC domain-containing protein</fullName>
    </recommendedName>
</protein>
<dbReference type="SUPFAM" id="SSF48613">
    <property type="entry name" value="Heme oxygenase-like"/>
    <property type="match status" value="1"/>
</dbReference>
<evidence type="ECO:0000313" key="4">
    <source>
        <dbReference type="EMBL" id="KAL3777321.1"/>
    </source>
</evidence>